<protein>
    <recommendedName>
        <fullName evidence="1">YgjP-like metallopeptidase domain-containing protein</fullName>
    </recommendedName>
</protein>
<feature type="domain" description="YgjP-like metallopeptidase" evidence="1">
    <location>
        <begin position="96"/>
        <end position="193"/>
    </location>
</feature>
<gene>
    <name evidence="2" type="ORF">AUJ27_02545</name>
</gene>
<comment type="caution">
    <text evidence="2">The sequence shown here is derived from an EMBL/GenBank/DDBJ whole genome shotgun (WGS) entry which is preliminary data.</text>
</comment>
<sequence>MEKQVKISNGVKRKIFLHNQEIEYKLRKSKRAKRMRVAVYCDTSVIITLPYGIKENIVEKFLSAKAAWLLDKILYFKKHDTLKILRGGKREFNKNKDEALKLVQEKISHFNKIYKFKFNKITIKRQKTRWGSCSRKGNLNYNFKILFLPKHIADYIIIHEFCHLKEFNHSKKFWVLVAQAAPNYLDIKKELKNVI</sequence>
<dbReference type="CDD" id="cd07344">
    <property type="entry name" value="M48_yhfN_like"/>
    <property type="match status" value="1"/>
</dbReference>
<proteinExistence type="predicted"/>
<organism evidence="2 3">
    <name type="scientific">Candidatus Falkowbacteria bacterium CG1_02_37_44</name>
    <dbReference type="NCBI Taxonomy" id="1805146"/>
    <lineage>
        <taxon>Bacteria</taxon>
        <taxon>Candidatus Falkowiibacteriota</taxon>
    </lineage>
</organism>
<accession>A0A1J4T6G9</accession>
<dbReference type="InterPro" id="IPR053136">
    <property type="entry name" value="UTP_pyrophosphatase-like"/>
</dbReference>
<dbReference type="Pfam" id="PF01863">
    <property type="entry name" value="YgjP-like"/>
    <property type="match status" value="1"/>
</dbReference>
<evidence type="ECO:0000313" key="2">
    <source>
        <dbReference type="EMBL" id="OIO07378.1"/>
    </source>
</evidence>
<dbReference type="EMBL" id="MNUU01000048">
    <property type="protein sequence ID" value="OIO07378.1"/>
    <property type="molecule type" value="Genomic_DNA"/>
</dbReference>
<dbReference type="InterPro" id="IPR002725">
    <property type="entry name" value="YgjP-like_metallopeptidase"/>
</dbReference>
<dbReference type="Gene3D" id="3.30.2010.10">
    <property type="entry name" value="Metalloproteases ('zincins'), catalytic domain"/>
    <property type="match status" value="1"/>
</dbReference>
<name>A0A1J4T6G9_9BACT</name>
<reference evidence="2 3" key="1">
    <citation type="journal article" date="2016" name="Environ. Microbiol.">
        <title>Genomic resolution of a cold subsurface aquifer community provides metabolic insights for novel microbes adapted to high CO concentrations.</title>
        <authorList>
            <person name="Probst A.J."/>
            <person name="Castelle C.J."/>
            <person name="Singh A."/>
            <person name="Brown C.T."/>
            <person name="Anantharaman K."/>
            <person name="Sharon I."/>
            <person name="Hug L.A."/>
            <person name="Burstein D."/>
            <person name="Emerson J.B."/>
            <person name="Thomas B.C."/>
            <person name="Banfield J.F."/>
        </authorList>
    </citation>
    <scope>NUCLEOTIDE SEQUENCE [LARGE SCALE GENOMIC DNA]</scope>
    <source>
        <strain evidence="2">CG1_02_37_44</strain>
    </source>
</reference>
<evidence type="ECO:0000313" key="3">
    <source>
        <dbReference type="Proteomes" id="UP000183192"/>
    </source>
</evidence>
<dbReference type="Proteomes" id="UP000183192">
    <property type="component" value="Unassembled WGS sequence"/>
</dbReference>
<evidence type="ECO:0000259" key="1">
    <source>
        <dbReference type="Pfam" id="PF01863"/>
    </source>
</evidence>
<dbReference type="AlphaFoldDB" id="A0A1J4T6G9"/>
<dbReference type="PANTHER" id="PTHR30399:SF1">
    <property type="entry name" value="UTP PYROPHOSPHATASE"/>
    <property type="match status" value="1"/>
</dbReference>
<dbReference type="PANTHER" id="PTHR30399">
    <property type="entry name" value="UNCHARACTERIZED PROTEIN YGJP"/>
    <property type="match status" value="1"/>
</dbReference>